<dbReference type="Proteomes" id="UP001596492">
    <property type="component" value="Unassembled WGS sequence"/>
</dbReference>
<sequence>MLRIFTMLAMATHVAFGMNAYAESRPDTGVSGVYEVVMGVSDVEPSIEYFGEFGFEVVKSTALTIEQAEKIYGVPSAAKIYRLQNGEIDSHGLLRIIEWETPLGDGVGYAPAETIGQRMAVMRTKDVFRIFDVFKDMREQSVVPVSPTEPVYDDLYDMDQGAYSITTRRVGVREMAVYGELFNHIFFQRYGYVIPGYGTIEDAELQTSEFTHHDFVIKGDIAEVTQYYEDVLGFVSENEPVLDGDWQNGPRKVFQMDDGTAHWYRGFVSPNNICGKLKFFTARDSEFVRDRSDQQRLGELGITMHTVFTPKIGMVHKLAKERGLEPTKRIRNEFGEDSFFFIGPDGSSWQILEQPELKNVVSTEFKLEQVAN</sequence>
<dbReference type="Gene3D" id="3.10.180.10">
    <property type="entry name" value="2,3-Dihydroxybiphenyl 1,2-Dioxygenase, domain 1"/>
    <property type="match status" value="2"/>
</dbReference>
<reference evidence="2" key="1">
    <citation type="journal article" date="2019" name="Int. J. Syst. Evol. Microbiol.">
        <title>The Global Catalogue of Microorganisms (GCM) 10K type strain sequencing project: providing services to taxonomists for standard genome sequencing and annotation.</title>
        <authorList>
            <consortium name="The Broad Institute Genomics Platform"/>
            <consortium name="The Broad Institute Genome Sequencing Center for Infectious Disease"/>
            <person name="Wu L."/>
            <person name="Ma J."/>
        </authorList>
    </citation>
    <scope>NUCLEOTIDE SEQUENCE [LARGE SCALE GENOMIC DNA]</scope>
    <source>
        <strain evidence="2">CCUG 51308</strain>
    </source>
</reference>
<proteinExistence type="predicted"/>
<accession>A0ABW2IH40</accession>
<evidence type="ECO:0000313" key="1">
    <source>
        <dbReference type="EMBL" id="MFC7290302.1"/>
    </source>
</evidence>
<dbReference type="InterPro" id="IPR029068">
    <property type="entry name" value="Glyas_Bleomycin-R_OHBP_Dase"/>
</dbReference>
<evidence type="ECO:0000313" key="2">
    <source>
        <dbReference type="Proteomes" id="UP001596492"/>
    </source>
</evidence>
<comment type="caution">
    <text evidence="1">The sequence shown here is derived from an EMBL/GenBank/DDBJ whole genome shotgun (WGS) entry which is preliminary data.</text>
</comment>
<protein>
    <submittedName>
        <fullName evidence="1">VOC family protein</fullName>
    </submittedName>
</protein>
<keyword evidence="2" id="KW-1185">Reference proteome</keyword>
<dbReference type="SUPFAM" id="SSF54593">
    <property type="entry name" value="Glyoxalase/Bleomycin resistance protein/Dihydroxybiphenyl dioxygenase"/>
    <property type="match status" value="1"/>
</dbReference>
<dbReference type="EMBL" id="JBHTBR010000002">
    <property type="protein sequence ID" value="MFC7290302.1"/>
    <property type="molecule type" value="Genomic_DNA"/>
</dbReference>
<name>A0ABW2IH40_9PROT</name>
<dbReference type="RefSeq" id="WP_382165083.1">
    <property type="nucleotide sequence ID" value="NZ_JBHTBR010000002.1"/>
</dbReference>
<gene>
    <name evidence="1" type="ORF">ACFQS8_01620</name>
</gene>
<organism evidence="1 2">
    <name type="scientific">Hirschia litorea</name>
    <dbReference type="NCBI Taxonomy" id="1199156"/>
    <lineage>
        <taxon>Bacteria</taxon>
        <taxon>Pseudomonadati</taxon>
        <taxon>Pseudomonadota</taxon>
        <taxon>Alphaproteobacteria</taxon>
        <taxon>Hyphomonadales</taxon>
        <taxon>Hyphomonadaceae</taxon>
        <taxon>Hirschia</taxon>
    </lineage>
</organism>